<dbReference type="GO" id="GO:0071986">
    <property type="term" value="C:Ragulator complex"/>
    <property type="evidence" value="ECO:0007669"/>
    <property type="project" value="InterPro"/>
</dbReference>
<feature type="non-terminal residue" evidence="5">
    <location>
        <position position="1"/>
    </location>
</feature>
<evidence type="ECO:0000256" key="4">
    <source>
        <dbReference type="ARBA" id="ARBA00032690"/>
    </source>
</evidence>
<dbReference type="PANTHER" id="PTHR33967:SF1">
    <property type="entry name" value="RAGULATOR COMPLEX PROTEIN LAMTOR4"/>
    <property type="match status" value="1"/>
</dbReference>
<evidence type="ECO:0000256" key="3">
    <source>
        <dbReference type="ARBA" id="ARBA00023228"/>
    </source>
</evidence>
<dbReference type="EMBL" id="GEEE01004637">
    <property type="protein sequence ID" value="JAP58588.1"/>
    <property type="molecule type" value="Transcribed_RNA"/>
</dbReference>
<comment type="subcellular location">
    <subcellularLocation>
        <location evidence="1">Lysosome</location>
    </subcellularLocation>
</comment>
<dbReference type="GO" id="GO:0032008">
    <property type="term" value="P:positive regulation of TOR signaling"/>
    <property type="evidence" value="ECO:0007669"/>
    <property type="project" value="InterPro"/>
</dbReference>
<accession>A0A0X3Q445</accession>
<evidence type="ECO:0000256" key="1">
    <source>
        <dbReference type="ARBA" id="ARBA00004371"/>
    </source>
</evidence>
<dbReference type="EMBL" id="GEEE01016994">
    <property type="protein sequence ID" value="JAP46231.1"/>
    <property type="molecule type" value="Transcribed_RNA"/>
</dbReference>
<evidence type="ECO:0000256" key="2">
    <source>
        <dbReference type="ARBA" id="ARBA00010627"/>
    </source>
</evidence>
<keyword evidence="3" id="KW-0458">Lysosome</keyword>
<comment type="similarity">
    <text evidence="2">Belongs to the LAMTOR4 family.</text>
</comment>
<dbReference type="GO" id="GO:0005085">
    <property type="term" value="F:guanyl-nucleotide exchange factor activity"/>
    <property type="evidence" value="ECO:0007669"/>
    <property type="project" value="TreeGrafter"/>
</dbReference>
<reference evidence="5" key="1">
    <citation type="submission" date="2016-01" db="EMBL/GenBank/DDBJ databases">
        <title>Reference transcriptome for the parasite Schistocephalus solidus: insights into the molecular evolution of parasitism.</title>
        <authorList>
            <person name="Hebert F.O."/>
            <person name="Grambauer S."/>
            <person name="Barber I."/>
            <person name="Landry C.R."/>
            <person name="Aubin-Horth N."/>
        </authorList>
    </citation>
    <scope>NUCLEOTIDE SEQUENCE</scope>
</reference>
<protein>
    <recommendedName>
        <fullName evidence="4">Late endosomal/lysosomal adaptor and MAPK and MTOR activator 4</fullName>
    </recommendedName>
</protein>
<organism evidence="5">
    <name type="scientific">Schistocephalus solidus</name>
    <name type="common">Tapeworm</name>
    <dbReference type="NCBI Taxonomy" id="70667"/>
    <lineage>
        <taxon>Eukaryota</taxon>
        <taxon>Metazoa</taxon>
        <taxon>Spiralia</taxon>
        <taxon>Lophotrochozoa</taxon>
        <taxon>Platyhelminthes</taxon>
        <taxon>Cestoda</taxon>
        <taxon>Eucestoda</taxon>
        <taxon>Diphyllobothriidea</taxon>
        <taxon>Diphyllobothriidae</taxon>
        <taxon>Schistocephalus</taxon>
    </lineage>
</organism>
<dbReference type="AlphaFoldDB" id="A0A0X3Q445"/>
<evidence type="ECO:0000313" key="5">
    <source>
        <dbReference type="EMBL" id="JAP58588.1"/>
    </source>
</evidence>
<dbReference type="PANTHER" id="PTHR33967">
    <property type="entry name" value="RAGULATOR COMPLEX PROTEIN LAMTOR4"/>
    <property type="match status" value="1"/>
</dbReference>
<dbReference type="GO" id="GO:0005764">
    <property type="term" value="C:lysosome"/>
    <property type="evidence" value="ECO:0007669"/>
    <property type="project" value="UniProtKB-SubCell"/>
</dbReference>
<dbReference type="InterPro" id="IPR034601">
    <property type="entry name" value="LAMTOR4"/>
</dbReference>
<dbReference type="GO" id="GO:0071230">
    <property type="term" value="P:cellular response to amino acid stimulus"/>
    <property type="evidence" value="ECO:0007669"/>
    <property type="project" value="InterPro"/>
</dbReference>
<gene>
    <name evidence="5" type="primary">LTOR4</name>
    <name evidence="5" type="ORF">TR149327</name>
</gene>
<name>A0A0X3Q445_SCHSO</name>
<proteinExistence type="inferred from homology"/>
<sequence>KNCDLTFAETVHYPRYFNGPKQSPIFKRLFEMQKKALPNTSSLQRPTQAVTSAAYASASGAFVPSAASTSAASLSALSKIPGWRGTLVLSPDGAVLQSAGELINTEALGSKFAALAHRVGQFFALQSNRADGFKRLSIMSSGHAYLMTCTGDAIYVVKRELSPETANQGPPLVDLQQMDGAMRV</sequence>